<dbReference type="Pfam" id="PF14947">
    <property type="entry name" value="HTH_45"/>
    <property type="match status" value="1"/>
</dbReference>
<dbReference type="SUPFAM" id="SSF46785">
    <property type="entry name" value="Winged helix' DNA-binding domain"/>
    <property type="match status" value="1"/>
</dbReference>
<dbReference type="InterPro" id="IPR036388">
    <property type="entry name" value="WH-like_DNA-bd_sf"/>
</dbReference>
<proteinExistence type="predicted"/>
<dbReference type="Gene3D" id="1.10.10.10">
    <property type="entry name" value="Winged helix-like DNA-binding domain superfamily/Winged helix DNA-binding domain"/>
    <property type="match status" value="1"/>
</dbReference>
<reference evidence="2" key="1">
    <citation type="submission" date="2020-03" db="EMBL/GenBank/DDBJ databases">
        <title>The deep terrestrial virosphere.</title>
        <authorList>
            <person name="Holmfeldt K."/>
            <person name="Nilsson E."/>
            <person name="Simone D."/>
            <person name="Lopez-Fernandez M."/>
            <person name="Wu X."/>
            <person name="de Brujin I."/>
            <person name="Lundin D."/>
            <person name="Andersson A."/>
            <person name="Bertilsson S."/>
            <person name="Dopson M."/>
        </authorList>
    </citation>
    <scope>NUCLEOTIDE SEQUENCE</scope>
    <source>
        <strain evidence="2">MM171B03506</strain>
    </source>
</reference>
<name>A0A6M3X698_9ZZZZ</name>
<evidence type="ECO:0000259" key="1">
    <source>
        <dbReference type="Pfam" id="PF14947"/>
    </source>
</evidence>
<sequence>MNGLQILIKYKVIWEILVNEHRVNIIFELLKKPSTWSELMYDLRLNPRSLAIHLNYLQTNGIVTKDKKKYALTERGQAICNLEFINEEELEKLAQLKVRFGERKRT</sequence>
<evidence type="ECO:0000313" key="2">
    <source>
        <dbReference type="EMBL" id="QJH93226.1"/>
    </source>
</evidence>
<accession>A0A6M3X698</accession>
<dbReference type="AlphaFoldDB" id="A0A6M3X698"/>
<dbReference type="InterPro" id="IPR038723">
    <property type="entry name" value="ArnR1-like_HTH"/>
</dbReference>
<dbReference type="InterPro" id="IPR036390">
    <property type="entry name" value="WH_DNA-bd_sf"/>
</dbReference>
<gene>
    <name evidence="2" type="ORF">MM171B03506_0010</name>
</gene>
<protein>
    <submittedName>
        <fullName evidence="2">Putative DNA binding, helix-turn-helix domain containing protein</fullName>
    </submittedName>
</protein>
<dbReference type="EMBL" id="MT143957">
    <property type="protein sequence ID" value="QJH93226.1"/>
    <property type="molecule type" value="Genomic_DNA"/>
</dbReference>
<feature type="domain" description="ArnR1-like winged helix-turn-helix" evidence="1">
    <location>
        <begin position="22"/>
        <end position="81"/>
    </location>
</feature>
<organism evidence="2">
    <name type="scientific">viral metagenome</name>
    <dbReference type="NCBI Taxonomy" id="1070528"/>
    <lineage>
        <taxon>unclassified sequences</taxon>
        <taxon>metagenomes</taxon>
        <taxon>organismal metagenomes</taxon>
    </lineage>
</organism>